<proteinExistence type="predicted"/>
<dbReference type="PANTHER" id="PTHR12993:SF30">
    <property type="entry name" value="N-ACETYL-ALPHA-D-GLUCOSAMINYL L-MALATE DEACETYLASE 1"/>
    <property type="match status" value="1"/>
</dbReference>
<dbReference type="NCBIfam" id="TIGR04001">
    <property type="entry name" value="thiol_BshB1"/>
    <property type="match status" value="1"/>
</dbReference>
<evidence type="ECO:0000313" key="2">
    <source>
        <dbReference type="Proteomes" id="UP000597338"/>
    </source>
</evidence>
<dbReference type="SUPFAM" id="SSF102588">
    <property type="entry name" value="LmbE-like"/>
    <property type="match status" value="1"/>
</dbReference>
<name>A0ABQ1MX69_9SPHI</name>
<keyword evidence="2" id="KW-1185">Reference proteome</keyword>
<protein>
    <submittedName>
        <fullName evidence="1">Bacillithiol biosynthesis deacetylase BshB1</fullName>
    </submittedName>
</protein>
<dbReference type="EMBL" id="BMIK01000030">
    <property type="protein sequence ID" value="GGC48710.1"/>
    <property type="molecule type" value="Genomic_DNA"/>
</dbReference>
<sequence length="244" mass="27546">MNEDKQLDILVITVHPDDAELGCGGTLAKQVAMGRKVGVVDLTRGELGTRGTPEIRKAEAENAAAILGLSVRENLGMRDGFFQNDEPHKLQVIHAIRKYRPEIIITNALHDRHPDHGRAGDLVNDAVFLAGLRKIETSEDGSSQAPHRPRLMLQLIQDNYIKPDIVVDISDYWEQKIEAIKAYRSQFFNESYQADEPETYISKPDFLEYIESRAREYGKYIGAKHGEGFTCRRLLGVDDLFVLK</sequence>
<dbReference type="InterPro" id="IPR024078">
    <property type="entry name" value="LmbE-like_dom_sf"/>
</dbReference>
<gene>
    <name evidence="1" type="ORF">GCM10011386_46190</name>
</gene>
<dbReference type="Gene3D" id="3.40.50.10320">
    <property type="entry name" value="LmbE-like"/>
    <property type="match status" value="1"/>
</dbReference>
<dbReference type="InterPro" id="IPR003737">
    <property type="entry name" value="GlcNAc_PI_deacetylase-related"/>
</dbReference>
<dbReference type="RefSeq" id="WP_188753847.1">
    <property type="nucleotide sequence ID" value="NZ_BMIK01000030.1"/>
</dbReference>
<reference evidence="2" key="1">
    <citation type="journal article" date="2019" name="Int. J. Syst. Evol. Microbiol.">
        <title>The Global Catalogue of Microorganisms (GCM) 10K type strain sequencing project: providing services to taxonomists for standard genome sequencing and annotation.</title>
        <authorList>
            <consortium name="The Broad Institute Genomics Platform"/>
            <consortium name="The Broad Institute Genome Sequencing Center for Infectious Disease"/>
            <person name="Wu L."/>
            <person name="Ma J."/>
        </authorList>
    </citation>
    <scope>NUCLEOTIDE SEQUENCE [LARGE SCALE GENOMIC DNA]</scope>
    <source>
        <strain evidence="2">CGMCC 1.15342</strain>
    </source>
</reference>
<organism evidence="1 2">
    <name type="scientific">Parapedobacter defluvii</name>
    <dbReference type="NCBI Taxonomy" id="2045106"/>
    <lineage>
        <taxon>Bacteria</taxon>
        <taxon>Pseudomonadati</taxon>
        <taxon>Bacteroidota</taxon>
        <taxon>Sphingobacteriia</taxon>
        <taxon>Sphingobacteriales</taxon>
        <taxon>Sphingobacteriaceae</taxon>
        <taxon>Parapedobacter</taxon>
    </lineage>
</organism>
<dbReference type="Pfam" id="PF02585">
    <property type="entry name" value="PIG-L"/>
    <property type="match status" value="1"/>
</dbReference>
<evidence type="ECO:0000313" key="1">
    <source>
        <dbReference type="EMBL" id="GGC48710.1"/>
    </source>
</evidence>
<dbReference type="InterPro" id="IPR023842">
    <property type="entry name" value="Bacillithiol_biosynth_BshB1"/>
</dbReference>
<comment type="caution">
    <text evidence="1">The sequence shown here is derived from an EMBL/GenBank/DDBJ whole genome shotgun (WGS) entry which is preliminary data.</text>
</comment>
<accession>A0ABQ1MX69</accession>
<dbReference type="PANTHER" id="PTHR12993">
    <property type="entry name" value="N-ACETYLGLUCOSAMINYL-PHOSPHATIDYLINOSITOL DE-N-ACETYLASE-RELATED"/>
    <property type="match status" value="1"/>
</dbReference>
<dbReference type="Proteomes" id="UP000597338">
    <property type="component" value="Unassembled WGS sequence"/>
</dbReference>